<dbReference type="PANTHER" id="PTHR43557">
    <property type="entry name" value="APOPTOSIS-INDUCING FACTOR 1"/>
    <property type="match status" value="1"/>
</dbReference>
<dbReference type="InterPro" id="IPR023753">
    <property type="entry name" value="FAD/NAD-binding_dom"/>
</dbReference>
<dbReference type="GO" id="GO:0005737">
    <property type="term" value="C:cytoplasm"/>
    <property type="evidence" value="ECO:0007669"/>
    <property type="project" value="TreeGrafter"/>
</dbReference>
<sequence length="426" mass="44508">MTGVLTTLRAGDPGLVVVGGGIAGLRTVQTVRSAGYTGRVTVVAAERHLPYDRPPLSKQVLTGELAPEAPVYHGAEYFADLGIDLMLGQQARRLDVERRVLHVGDAGGGELTVPYSAVVIATGARPRRLPCAEPPEGVHVVRTVEDAAGLRAELLTGPQVAVVGAGFIGAEVASSARALGLDVTVIESAASPLARAIGQSMGDLLGGLHARNGVRLVCGRGVTGLHGTDRVEGLLLDDGTSVAADLVVVGVGVVPDVEWLADSGLPLDDGVACDEYLRAGRSEVLGAGDAVSWPNRSPGRDAYRTRSQQWTTAGDQGRHVAEVLVYGADAAGPFEHDLYFWSDQYGVKIQGAGLLNRDAALLELRPDRSRLVAAYRDADRLGGVLTVNHPKEFRRLRALAAAGAPWSQIAPREMSLADDLSGGDAA</sequence>
<comment type="cofactor">
    <cofactor evidence="1">
        <name>FAD</name>
        <dbReference type="ChEBI" id="CHEBI:57692"/>
    </cofactor>
</comment>
<dbReference type="InParanoid" id="A0A1I4KLW0"/>
<dbReference type="GO" id="GO:0016651">
    <property type="term" value="F:oxidoreductase activity, acting on NAD(P)H"/>
    <property type="evidence" value="ECO:0007669"/>
    <property type="project" value="TreeGrafter"/>
</dbReference>
<dbReference type="InterPro" id="IPR050446">
    <property type="entry name" value="FAD-oxidoreductase/Apoptosis"/>
</dbReference>
<dbReference type="RefSeq" id="WP_091329333.1">
    <property type="nucleotide sequence ID" value="NZ_FOSW01000018.1"/>
</dbReference>
<evidence type="ECO:0000256" key="1">
    <source>
        <dbReference type="ARBA" id="ARBA00001974"/>
    </source>
</evidence>
<dbReference type="AlphaFoldDB" id="A0A1I4KLW0"/>
<proteinExistence type="predicted"/>
<dbReference type="PRINTS" id="PR00411">
    <property type="entry name" value="PNDRDTASEI"/>
</dbReference>
<dbReference type="Pfam" id="PF14759">
    <property type="entry name" value="Reductase_C"/>
    <property type="match status" value="1"/>
</dbReference>
<evidence type="ECO:0000259" key="5">
    <source>
        <dbReference type="Pfam" id="PF07992"/>
    </source>
</evidence>
<keyword evidence="2" id="KW-0285">Flavoprotein</keyword>
<name>A0A1I4KLW0_9ACTN</name>
<dbReference type="InterPro" id="IPR028202">
    <property type="entry name" value="Reductase_C"/>
</dbReference>
<dbReference type="Pfam" id="PF07992">
    <property type="entry name" value="Pyr_redox_2"/>
    <property type="match status" value="1"/>
</dbReference>
<dbReference type="OrthoDB" id="4475657at2"/>
<gene>
    <name evidence="7" type="ORF">SAMN04488085_11829</name>
</gene>
<evidence type="ECO:0000256" key="3">
    <source>
        <dbReference type="ARBA" id="ARBA00022827"/>
    </source>
</evidence>
<evidence type="ECO:0000259" key="6">
    <source>
        <dbReference type="Pfam" id="PF14759"/>
    </source>
</evidence>
<accession>A0A1I4KLW0</accession>
<dbReference type="SUPFAM" id="SSF51905">
    <property type="entry name" value="FAD/NAD(P)-binding domain"/>
    <property type="match status" value="2"/>
</dbReference>
<feature type="domain" description="FAD/NAD(P)-binding" evidence="5">
    <location>
        <begin position="15"/>
        <end position="317"/>
    </location>
</feature>
<dbReference type="Proteomes" id="UP000199152">
    <property type="component" value="Unassembled WGS sequence"/>
</dbReference>
<keyword evidence="4" id="KW-0560">Oxidoreductase</keyword>
<organism evidence="7 8">
    <name type="scientific">Geodermatophilus ruber</name>
    <dbReference type="NCBI Taxonomy" id="504800"/>
    <lineage>
        <taxon>Bacteria</taxon>
        <taxon>Bacillati</taxon>
        <taxon>Actinomycetota</taxon>
        <taxon>Actinomycetes</taxon>
        <taxon>Geodermatophilales</taxon>
        <taxon>Geodermatophilaceae</taxon>
        <taxon>Geodermatophilus</taxon>
    </lineage>
</organism>
<keyword evidence="3" id="KW-0274">FAD</keyword>
<dbReference type="Gene3D" id="3.30.390.30">
    <property type="match status" value="1"/>
</dbReference>
<dbReference type="STRING" id="504800.SAMN04488085_11829"/>
<protein>
    <submittedName>
        <fullName evidence="7">Reductase C-terminal</fullName>
    </submittedName>
</protein>
<dbReference type="SUPFAM" id="SSF55424">
    <property type="entry name" value="FAD/NAD-linked reductases, dimerisation (C-terminal) domain"/>
    <property type="match status" value="1"/>
</dbReference>
<dbReference type="InterPro" id="IPR016156">
    <property type="entry name" value="FAD/NAD-linked_Rdtase_dimer_sf"/>
</dbReference>
<evidence type="ECO:0000313" key="8">
    <source>
        <dbReference type="Proteomes" id="UP000199152"/>
    </source>
</evidence>
<feature type="domain" description="Reductase C-terminal" evidence="6">
    <location>
        <begin position="339"/>
        <end position="407"/>
    </location>
</feature>
<dbReference type="InterPro" id="IPR036188">
    <property type="entry name" value="FAD/NAD-bd_sf"/>
</dbReference>
<dbReference type="Gene3D" id="3.50.50.60">
    <property type="entry name" value="FAD/NAD(P)-binding domain"/>
    <property type="match status" value="2"/>
</dbReference>
<evidence type="ECO:0000256" key="2">
    <source>
        <dbReference type="ARBA" id="ARBA00022630"/>
    </source>
</evidence>
<dbReference type="PANTHER" id="PTHR43557:SF2">
    <property type="entry name" value="RIESKE DOMAIN-CONTAINING PROTEIN-RELATED"/>
    <property type="match status" value="1"/>
</dbReference>
<evidence type="ECO:0000256" key="4">
    <source>
        <dbReference type="ARBA" id="ARBA00023002"/>
    </source>
</evidence>
<reference evidence="7 8" key="1">
    <citation type="submission" date="2016-10" db="EMBL/GenBank/DDBJ databases">
        <authorList>
            <person name="de Groot N.N."/>
        </authorList>
    </citation>
    <scope>NUCLEOTIDE SEQUENCE [LARGE SCALE GENOMIC DNA]</scope>
    <source>
        <strain evidence="7 8">DSM 45317</strain>
    </source>
</reference>
<keyword evidence="8" id="KW-1185">Reference proteome</keyword>
<evidence type="ECO:0000313" key="7">
    <source>
        <dbReference type="EMBL" id="SFL79553.1"/>
    </source>
</evidence>
<dbReference type="EMBL" id="FOSW01000018">
    <property type="protein sequence ID" value="SFL79553.1"/>
    <property type="molecule type" value="Genomic_DNA"/>
</dbReference>
<dbReference type="PRINTS" id="PR00368">
    <property type="entry name" value="FADPNR"/>
</dbReference>